<comment type="subcellular location">
    <subcellularLocation>
        <location evidence="1">Membrane</location>
    </subcellularLocation>
</comment>
<dbReference type="RefSeq" id="WP_046137410.1">
    <property type="nucleotide sequence ID" value="NZ_LANJ01000019.1"/>
</dbReference>
<dbReference type="PANTHER" id="PTHR10266:SF3">
    <property type="entry name" value="CYTOCHROME C1, HEME PROTEIN, MITOCHONDRIAL"/>
    <property type="match status" value="1"/>
</dbReference>
<feature type="binding site" description="covalent" evidence="9">
    <location>
        <position position="213"/>
    </location>
    <ligand>
        <name>heme c</name>
        <dbReference type="ChEBI" id="CHEBI:61717"/>
    </ligand>
</feature>
<feature type="binding site" description="covalent" evidence="9">
    <location>
        <position position="62"/>
    </location>
    <ligand>
        <name>heme c</name>
        <dbReference type="ChEBI" id="CHEBI:61717"/>
    </ligand>
</feature>
<dbReference type="Gene3D" id="1.10.760.10">
    <property type="entry name" value="Cytochrome c-like domain"/>
    <property type="match status" value="1"/>
</dbReference>
<dbReference type="Proteomes" id="UP000033411">
    <property type="component" value="Unassembled WGS sequence"/>
</dbReference>
<dbReference type="GO" id="GO:0009055">
    <property type="term" value="F:electron transfer activity"/>
    <property type="evidence" value="ECO:0007669"/>
    <property type="project" value="InterPro"/>
</dbReference>
<evidence type="ECO:0000256" key="3">
    <source>
        <dbReference type="ARBA" id="ARBA00022617"/>
    </source>
</evidence>
<dbReference type="GO" id="GO:0046872">
    <property type="term" value="F:metal ion binding"/>
    <property type="evidence" value="ECO:0007669"/>
    <property type="project" value="UniProtKB-KW"/>
</dbReference>
<gene>
    <name evidence="12" type="ORF">WH87_12705</name>
</gene>
<dbReference type="GO" id="GO:0020037">
    <property type="term" value="F:heme binding"/>
    <property type="evidence" value="ECO:0007669"/>
    <property type="project" value="InterPro"/>
</dbReference>
<dbReference type="InterPro" id="IPR002326">
    <property type="entry name" value="Cyt_c1"/>
</dbReference>
<keyword evidence="5 9" id="KW-0479">Metal-binding</keyword>
<evidence type="ECO:0000256" key="8">
    <source>
        <dbReference type="ARBA" id="ARBA00023136"/>
    </source>
</evidence>
<comment type="caution">
    <text evidence="12">The sequence shown here is derived from an EMBL/GenBank/DDBJ whole genome shotgun (WGS) entry which is preliminary data.</text>
</comment>
<dbReference type="PANTHER" id="PTHR10266">
    <property type="entry name" value="CYTOCHROME C1"/>
    <property type="match status" value="1"/>
</dbReference>
<evidence type="ECO:0000256" key="10">
    <source>
        <dbReference type="SAM" id="SignalP"/>
    </source>
</evidence>
<dbReference type="SUPFAM" id="SSF46626">
    <property type="entry name" value="Cytochrome c"/>
    <property type="match status" value="1"/>
</dbReference>
<name>A0A0F5Q8Y1_9HYPH</name>
<evidence type="ECO:0000313" key="13">
    <source>
        <dbReference type="Proteomes" id="UP000033411"/>
    </source>
</evidence>
<dbReference type="OrthoDB" id="9808471at2"/>
<dbReference type="PRINTS" id="PR00603">
    <property type="entry name" value="CYTOCHROMEC1"/>
</dbReference>
<reference evidence="12 13" key="1">
    <citation type="submission" date="2015-03" db="EMBL/GenBank/DDBJ databases">
        <authorList>
            <person name="Lepp D."/>
            <person name="Hassan Y.I."/>
            <person name="Li X.-Z."/>
            <person name="Zhou T."/>
        </authorList>
    </citation>
    <scope>NUCLEOTIDE SEQUENCE [LARGE SCALE GENOMIC DNA]</scope>
    <source>
        <strain evidence="12 13">E84</strain>
    </source>
</reference>
<keyword evidence="7 9" id="KW-0408">Iron</keyword>
<feature type="chain" id="PRO_5002494445" description="Cytochrome c1" evidence="10">
    <location>
        <begin position="26"/>
        <end position="290"/>
    </location>
</feature>
<evidence type="ECO:0000256" key="4">
    <source>
        <dbReference type="ARBA" id="ARBA00022692"/>
    </source>
</evidence>
<dbReference type="AlphaFoldDB" id="A0A0F5Q8Y1"/>
<dbReference type="InterPro" id="IPR036909">
    <property type="entry name" value="Cyt_c-like_dom_sf"/>
</dbReference>
<dbReference type="EMBL" id="LANJ01000019">
    <property type="protein sequence ID" value="KKC37390.1"/>
    <property type="molecule type" value="Genomic_DNA"/>
</dbReference>
<keyword evidence="13" id="KW-1185">Reference proteome</keyword>
<evidence type="ECO:0000256" key="5">
    <source>
        <dbReference type="ARBA" id="ARBA00022723"/>
    </source>
</evidence>
<evidence type="ECO:0000256" key="6">
    <source>
        <dbReference type="ARBA" id="ARBA00022989"/>
    </source>
</evidence>
<accession>A0A0F5Q8Y1</accession>
<evidence type="ECO:0000256" key="7">
    <source>
        <dbReference type="ARBA" id="ARBA00023004"/>
    </source>
</evidence>
<evidence type="ECO:0000259" key="11">
    <source>
        <dbReference type="PROSITE" id="PS51007"/>
    </source>
</evidence>
<keyword evidence="6" id="KW-1133">Transmembrane helix</keyword>
<dbReference type="InterPro" id="IPR009056">
    <property type="entry name" value="Cyt_c-like_dom"/>
</dbReference>
<proteinExistence type="predicted"/>
<feature type="binding site" description="covalent" evidence="9">
    <location>
        <position position="66"/>
    </location>
    <ligand>
        <name>heme c</name>
        <dbReference type="ChEBI" id="CHEBI:61717"/>
    </ligand>
</feature>
<evidence type="ECO:0000256" key="1">
    <source>
        <dbReference type="ARBA" id="ARBA00004370"/>
    </source>
</evidence>
<dbReference type="PATRIC" id="fig|1293439.3.peg.2148"/>
<dbReference type="PROSITE" id="PS51007">
    <property type="entry name" value="CYTC"/>
    <property type="match status" value="1"/>
</dbReference>
<organism evidence="12 13">
    <name type="scientific">Devosia epidermidihirudinis</name>
    <dbReference type="NCBI Taxonomy" id="1293439"/>
    <lineage>
        <taxon>Bacteria</taxon>
        <taxon>Pseudomonadati</taxon>
        <taxon>Pseudomonadota</taxon>
        <taxon>Alphaproteobacteria</taxon>
        <taxon>Hyphomicrobiales</taxon>
        <taxon>Devosiaceae</taxon>
        <taxon>Devosia</taxon>
    </lineage>
</organism>
<comment type="cofactor">
    <cofactor evidence="9">
        <name>heme c</name>
        <dbReference type="ChEBI" id="CHEBI:61717"/>
    </cofactor>
    <text evidence="9">Binds 1 heme c group covalently per subunit.</text>
</comment>
<evidence type="ECO:0000256" key="9">
    <source>
        <dbReference type="PIRSR" id="PIRSR602326-1"/>
    </source>
</evidence>
<dbReference type="STRING" id="1293439.WH87_12705"/>
<evidence type="ECO:0000313" key="12">
    <source>
        <dbReference type="EMBL" id="KKC37390.1"/>
    </source>
</evidence>
<protein>
    <recommendedName>
        <fullName evidence="2">Cytochrome c1</fullName>
    </recommendedName>
</protein>
<keyword evidence="10" id="KW-0732">Signal</keyword>
<dbReference type="GO" id="GO:0016020">
    <property type="term" value="C:membrane"/>
    <property type="evidence" value="ECO:0007669"/>
    <property type="project" value="UniProtKB-SubCell"/>
</dbReference>
<keyword evidence="8" id="KW-0472">Membrane</keyword>
<keyword evidence="3 9" id="KW-0349">Heme</keyword>
<feature type="binding site" description="covalent" evidence="9">
    <location>
        <position position="65"/>
    </location>
    <ligand>
        <name>heme c</name>
        <dbReference type="ChEBI" id="CHEBI:61717"/>
    </ligand>
</feature>
<keyword evidence="4" id="KW-0812">Transmembrane</keyword>
<evidence type="ECO:0000256" key="2">
    <source>
        <dbReference type="ARBA" id="ARBA00016165"/>
    </source>
</evidence>
<dbReference type="Pfam" id="PF02167">
    <property type="entry name" value="Cytochrom_C1"/>
    <property type="match status" value="1"/>
</dbReference>
<feature type="signal peptide" evidence="10">
    <location>
        <begin position="1"/>
        <end position="25"/>
    </location>
</feature>
<dbReference type="Gene3D" id="1.20.5.100">
    <property type="entry name" value="Cytochrome c1, transmembrane anchor, C-terminal"/>
    <property type="match status" value="1"/>
</dbReference>
<sequence>MFNTKTILAAIALVAGFASVSAAQAAEGGAPIEKQNWSFAGIFGTYDTNQLQRGFQVFREVCSSCHGARLISFRNLSEKGGPNFSEAQVKALAAEYDIADPTADGGTRKGVAADRWPSPFATEQDARDANGGAMPPDFSVLAKARGVKEEGLWWIANYFTGYSEGGPDYIHALLNGYHDEVPESAPHNSDGTPFELAEGKHYNDYFPGHAIGMGPPLSDELVAYEPGENGEEVPLTVEQYSHDVSAFMMWMAEPGLVARKETGFKVLLFLFVFAGLMYATKRKIWRGIEH</sequence>
<feature type="domain" description="Cytochrome c" evidence="11">
    <location>
        <begin position="49"/>
        <end position="163"/>
    </location>
</feature>